<dbReference type="Proteomes" id="UP001230933">
    <property type="component" value="Plasmid pMGMM8_4"/>
</dbReference>
<evidence type="ECO:0000313" key="3">
    <source>
        <dbReference type="Proteomes" id="UP001230933"/>
    </source>
</evidence>
<keyword evidence="2" id="KW-0614">Plasmid</keyword>
<reference evidence="2" key="1">
    <citation type="submission" date="2023-08" db="EMBL/GenBank/DDBJ databases">
        <title>Isolation and Characterization of Rhodococcus erythropolis MGMM8.</title>
        <authorList>
            <person name="Diabankana R.G.C."/>
            <person name="Afordoanyi D.M."/>
            <person name="Validov S.Z."/>
        </authorList>
    </citation>
    <scope>NUCLEOTIDE SEQUENCE</scope>
    <source>
        <strain evidence="2">MGMM8</strain>
        <plasmid evidence="2">pMGMM8_4</plasmid>
    </source>
</reference>
<gene>
    <name evidence="2" type="ORF">QIE55_33450</name>
</gene>
<feature type="transmembrane region" description="Helical" evidence="1">
    <location>
        <begin position="6"/>
        <end position="27"/>
    </location>
</feature>
<keyword evidence="1" id="KW-0472">Membrane</keyword>
<dbReference type="EMBL" id="CP133194">
    <property type="protein sequence ID" value="WMN02160.1"/>
    <property type="molecule type" value="Genomic_DNA"/>
</dbReference>
<protein>
    <submittedName>
        <fullName evidence="2">Uncharacterized protein</fullName>
    </submittedName>
</protein>
<evidence type="ECO:0000256" key="1">
    <source>
        <dbReference type="SAM" id="Phobius"/>
    </source>
</evidence>
<keyword evidence="1" id="KW-1133">Transmembrane helix</keyword>
<name>A0AAX3ZYU0_RHOER</name>
<dbReference type="AlphaFoldDB" id="A0AAX3ZYU0"/>
<sequence>MDWGTVPAWVGSILTAGSLTLGFYIILRDKKTAEKEQIQKLITREVSNRTKKSPYSSKTLVMTNASDSPFYDVHGAMHGLFSDKPPISWKLRRWLKPRHWPVGTAERRRIARIKYAIQRGGGDTWHFEWPKSDDPHVSNHTLNSEQTVTTGIYKVYPELYLVITAKDAMGRHWALESKTRTIFRYEKLAYR</sequence>
<organism evidence="2 3">
    <name type="scientific">Rhodococcus erythropolis</name>
    <name type="common">Arthrobacter picolinophilus</name>
    <dbReference type="NCBI Taxonomy" id="1833"/>
    <lineage>
        <taxon>Bacteria</taxon>
        <taxon>Bacillati</taxon>
        <taxon>Actinomycetota</taxon>
        <taxon>Actinomycetes</taxon>
        <taxon>Mycobacteriales</taxon>
        <taxon>Nocardiaceae</taxon>
        <taxon>Rhodococcus</taxon>
        <taxon>Rhodococcus erythropolis group</taxon>
    </lineage>
</organism>
<geneLocation type="plasmid" evidence="2 3">
    <name>pMGMM8_4</name>
</geneLocation>
<keyword evidence="1" id="KW-0812">Transmembrane</keyword>
<evidence type="ECO:0000313" key="2">
    <source>
        <dbReference type="EMBL" id="WMN02160.1"/>
    </source>
</evidence>
<proteinExistence type="predicted"/>
<accession>A0AAX3ZYU0</accession>
<dbReference type="RefSeq" id="WP_143173104.1">
    <property type="nucleotide sequence ID" value="NZ_CP133194.1"/>
</dbReference>